<dbReference type="EMBL" id="CAATGX010000001">
    <property type="protein sequence ID" value="VNP80908.1"/>
    <property type="molecule type" value="Genomic_DNA"/>
</dbReference>
<reference evidence="1" key="1">
    <citation type="submission" date="2019-04" db="EMBL/GenBank/DDBJ databases">
        <authorList>
            <consortium name="Pathogen Informatics"/>
        </authorList>
    </citation>
    <scope>NUCLEOTIDE SEQUENCE</scope>
    <source>
        <strain evidence="1">GPSC86</strain>
    </source>
</reference>
<organism evidence="1">
    <name type="scientific">Streptococcus pneumoniae</name>
    <dbReference type="NCBI Taxonomy" id="1313"/>
    <lineage>
        <taxon>Bacteria</taxon>
        <taxon>Bacillati</taxon>
        <taxon>Bacillota</taxon>
        <taxon>Bacilli</taxon>
        <taxon>Lactobacillales</taxon>
        <taxon>Streptococcaceae</taxon>
        <taxon>Streptococcus</taxon>
    </lineage>
</organism>
<gene>
    <name evidence="1" type="ORF">SAMEA2341605_00216</name>
</gene>
<evidence type="ECO:0000313" key="1">
    <source>
        <dbReference type="EMBL" id="VNP80908.1"/>
    </source>
</evidence>
<protein>
    <submittedName>
        <fullName evidence="1">Uncharacterized protein</fullName>
    </submittedName>
</protein>
<name>A0A4J1XHB3_STREE</name>
<dbReference type="AlphaFoldDB" id="A0A4J1XHB3"/>
<proteinExistence type="predicted"/>
<accession>A0A4J1XHB3</accession>
<sequence>MSKHLPEKVNNIGQTVGINHEGKGFGQNDDGHVALETHLGQGSQHTEKVSWANGPNHHKNKEAVKTIALI</sequence>